<feature type="domain" description="ImpA N-terminal" evidence="2">
    <location>
        <begin position="10"/>
        <end position="133"/>
    </location>
</feature>
<evidence type="ECO:0000313" key="3">
    <source>
        <dbReference type="EMBL" id="AIJ06949.1"/>
    </source>
</evidence>
<feature type="region of interest" description="Disordered" evidence="1">
    <location>
        <begin position="268"/>
        <end position="291"/>
    </location>
</feature>
<reference evidence="3 4" key="1">
    <citation type="journal article" date="2012" name="PLoS ONE">
        <title>Edwardsiella comparative phylogenomics reveal the new intra/inter-species taxonomic relationships, virulence evolution and niche adaptation mechanisms.</title>
        <authorList>
            <person name="Yang M."/>
            <person name="Lv Y."/>
            <person name="Xiao J."/>
            <person name="Wu H."/>
            <person name="Zheng H."/>
            <person name="Liu Q."/>
            <person name="Zhang Y."/>
            <person name="Wang Q."/>
        </authorList>
    </citation>
    <scope>NUCLEOTIDE SEQUENCE [LARGE SCALE GENOMIC DNA]</scope>
    <source>
        <strain evidence="4">080813</strain>
    </source>
</reference>
<dbReference type="InterPro" id="IPR010657">
    <property type="entry name" value="ImpA_N"/>
</dbReference>
<name>A0A076LMK4_9GAMM</name>
<dbReference type="Proteomes" id="UP000028681">
    <property type="component" value="Chromosome"/>
</dbReference>
<sequence length="356" mass="39609">MTILDMARLLAPISEHHPAGEDISFDPLYDQIREARRADADYLGQGEWVSALKQSNWAEVIRLTCEALATRSKDLQLTVWLCEALVQRHGLPGLRDGLLLLDSLLERYWAEMYPALSEGDLEGRVSRLEWLNQTLPPELGLLPLTAAQDGRAYGWLDWQISREVDNLKRLNSDAAQVAISEGKLDPDAWDLAVSHTPGTFYLTLQDALQQAIHAFQGLSQRLEPLFGRDAPRVSDVAERLEQMLRLVGRLVEGKGVTLARDAEEHAVAPAGAEASATLSPPSSGVAGAPRTREEAIRQLSGIAAFFRETEPHSPVSYIVDKAARWGNMRLDEWIREVVEDDGTRRMLKGVLGYDEE</sequence>
<dbReference type="InterPro" id="IPR017740">
    <property type="entry name" value="TssA-like"/>
</dbReference>
<dbReference type="EMBL" id="CP006664">
    <property type="protein sequence ID" value="AIJ06949.1"/>
    <property type="molecule type" value="Genomic_DNA"/>
</dbReference>
<protein>
    <submittedName>
        <fullName evidence="3">Type VI secretion system protein EvpK</fullName>
    </submittedName>
</protein>
<dbReference type="PANTHER" id="PTHR37951:SF1">
    <property type="entry name" value="TYPE VI SECRETION SYSTEM COMPONENT TSSA1"/>
    <property type="match status" value="1"/>
</dbReference>
<evidence type="ECO:0000313" key="4">
    <source>
        <dbReference type="Proteomes" id="UP000028681"/>
    </source>
</evidence>
<dbReference type="GeneID" id="33938243"/>
<organism evidence="3 4">
    <name type="scientific">Edwardsiella anguillarum ET080813</name>
    <dbReference type="NCBI Taxonomy" id="667120"/>
    <lineage>
        <taxon>Bacteria</taxon>
        <taxon>Pseudomonadati</taxon>
        <taxon>Pseudomonadota</taxon>
        <taxon>Gammaproteobacteria</taxon>
        <taxon>Enterobacterales</taxon>
        <taxon>Hafniaceae</taxon>
        <taxon>Edwardsiella</taxon>
    </lineage>
</organism>
<dbReference type="HOGENOM" id="CLU_060104_1_1_6"/>
<dbReference type="NCBIfam" id="TIGR03363">
    <property type="entry name" value="VI_chp_8"/>
    <property type="match status" value="1"/>
</dbReference>
<proteinExistence type="predicted"/>
<dbReference type="KEGG" id="ete:ETEE_0471"/>
<dbReference type="Pfam" id="PF06812">
    <property type="entry name" value="ImpA_N"/>
    <property type="match status" value="1"/>
</dbReference>
<accession>A0A076LMK4</accession>
<dbReference type="PANTHER" id="PTHR37951">
    <property type="entry name" value="CYTOPLASMIC PROTEIN-RELATED"/>
    <property type="match status" value="1"/>
</dbReference>
<dbReference type="AlphaFoldDB" id="A0A076LMK4"/>
<dbReference type="RefSeq" id="WP_034162674.1">
    <property type="nucleotide sequence ID" value="NZ_CP006664.1"/>
</dbReference>
<evidence type="ECO:0000259" key="2">
    <source>
        <dbReference type="Pfam" id="PF06812"/>
    </source>
</evidence>
<evidence type="ECO:0000256" key="1">
    <source>
        <dbReference type="SAM" id="MobiDB-lite"/>
    </source>
</evidence>
<gene>
    <name evidence="3" type="primary">evpK</name>
    <name evidence="3" type="ORF">ETEE_0471</name>
</gene>